<gene>
    <name evidence="1" type="ORF">GCM10023315_01210</name>
</gene>
<evidence type="ECO:0000313" key="2">
    <source>
        <dbReference type="Proteomes" id="UP001501692"/>
    </source>
</evidence>
<accession>A0ABP9GZ03</accession>
<keyword evidence="2" id="KW-1185">Reference proteome</keyword>
<proteinExistence type="predicted"/>
<evidence type="ECO:0008006" key="3">
    <source>
        <dbReference type="Google" id="ProtNLM"/>
    </source>
</evidence>
<reference evidence="2" key="1">
    <citation type="journal article" date="2019" name="Int. J. Syst. Evol. Microbiol.">
        <title>The Global Catalogue of Microorganisms (GCM) 10K type strain sequencing project: providing services to taxonomists for standard genome sequencing and annotation.</title>
        <authorList>
            <consortium name="The Broad Institute Genomics Platform"/>
            <consortium name="The Broad Institute Genome Sequencing Center for Infectious Disease"/>
            <person name="Wu L."/>
            <person name="Ma J."/>
        </authorList>
    </citation>
    <scope>NUCLEOTIDE SEQUENCE [LARGE SCALE GENOMIC DNA]</scope>
    <source>
        <strain evidence="2">JCM 18287</strain>
    </source>
</reference>
<dbReference type="Proteomes" id="UP001501692">
    <property type="component" value="Unassembled WGS sequence"/>
</dbReference>
<organism evidence="1 2">
    <name type="scientific">Algibacter aquimarinus</name>
    <dbReference type="NCBI Taxonomy" id="1136748"/>
    <lineage>
        <taxon>Bacteria</taxon>
        <taxon>Pseudomonadati</taxon>
        <taxon>Bacteroidota</taxon>
        <taxon>Flavobacteriia</taxon>
        <taxon>Flavobacteriales</taxon>
        <taxon>Flavobacteriaceae</taxon>
        <taxon>Algibacter</taxon>
    </lineage>
</organism>
<sequence length="59" mass="6863">MENFSGKFLEPFKPLFVEKRIKVSKKVRANKHNNKSFTMLNHLGNTKLIINKTMIAMQA</sequence>
<dbReference type="EMBL" id="BAABJK010000002">
    <property type="protein sequence ID" value="GAA4957558.1"/>
    <property type="molecule type" value="Genomic_DNA"/>
</dbReference>
<name>A0ABP9GZ03_9FLAO</name>
<protein>
    <recommendedName>
        <fullName evidence="3">Transposase</fullName>
    </recommendedName>
</protein>
<evidence type="ECO:0000313" key="1">
    <source>
        <dbReference type="EMBL" id="GAA4957558.1"/>
    </source>
</evidence>
<comment type="caution">
    <text evidence="1">The sequence shown here is derived from an EMBL/GenBank/DDBJ whole genome shotgun (WGS) entry which is preliminary data.</text>
</comment>